<gene>
    <name evidence="1" type="ORF">RF11_15735</name>
</gene>
<evidence type="ECO:0000313" key="1">
    <source>
        <dbReference type="EMBL" id="KII69950.1"/>
    </source>
</evidence>
<organism evidence="1 2">
    <name type="scientific">Thelohanellus kitauei</name>
    <name type="common">Myxosporean</name>
    <dbReference type="NCBI Taxonomy" id="669202"/>
    <lineage>
        <taxon>Eukaryota</taxon>
        <taxon>Metazoa</taxon>
        <taxon>Cnidaria</taxon>
        <taxon>Myxozoa</taxon>
        <taxon>Myxosporea</taxon>
        <taxon>Bivalvulida</taxon>
        <taxon>Platysporina</taxon>
        <taxon>Myxobolidae</taxon>
        <taxon>Thelohanellus</taxon>
    </lineage>
</organism>
<proteinExistence type="predicted"/>
<dbReference type="Proteomes" id="UP000031668">
    <property type="component" value="Unassembled WGS sequence"/>
</dbReference>
<dbReference type="EMBL" id="JWZT01002253">
    <property type="protein sequence ID" value="KII69950.1"/>
    <property type="molecule type" value="Genomic_DNA"/>
</dbReference>
<reference evidence="1 2" key="1">
    <citation type="journal article" date="2014" name="Genome Biol. Evol.">
        <title>The genome of the myxosporean Thelohanellus kitauei shows adaptations to nutrient acquisition within its fish host.</title>
        <authorList>
            <person name="Yang Y."/>
            <person name="Xiong J."/>
            <person name="Zhou Z."/>
            <person name="Huo F."/>
            <person name="Miao W."/>
            <person name="Ran C."/>
            <person name="Liu Y."/>
            <person name="Zhang J."/>
            <person name="Feng J."/>
            <person name="Wang M."/>
            <person name="Wang M."/>
            <person name="Wang L."/>
            <person name="Yao B."/>
        </authorList>
    </citation>
    <scope>NUCLEOTIDE SEQUENCE [LARGE SCALE GENOMIC DNA]</scope>
    <source>
        <strain evidence="1">Wuqing</strain>
    </source>
</reference>
<evidence type="ECO:0000313" key="2">
    <source>
        <dbReference type="Proteomes" id="UP000031668"/>
    </source>
</evidence>
<sequence>MGNPVQDFHSDLFSEYKELFEVITQVKSRTIDLVYLETISDILTNYPNLHSDVFTLFSRYLIEPSDSSPSLILLCLFTAEKVIKAGYCEAIKPVKRRLLGLNEFSVFNHLLVKIKWLKFVGLMCQLDETVEVCKISRTIDDLFEENNVYIQKHLYDFLTIVNFKDHLPEKLSGLNAENLLSEDFVTFFLRFDPSILLKFFPDNNVSELITLLMKSYQKEHIEFLCLLISAICVDSNRWSYLSDSLVQFFTESNVHKATKLVVLLLNRCLTHQKIISEVLIFHLLNLFDFIYNICVPNKVVPQDLLKNLDLINFLCHVVKMDCFLNKIKDIAEVFALVPWVSGAKADKYFYITEFLLRCLKYDHFQRVHDVLFQYLNNHEINQYVRCHSFKVLISTLIKCSIKNTESREKLETYLLGLLSDNPRCFSLVHILESCGQELDDGMKSQFSKVFSACHRLIESSIENSLFFDFQFFDYAKYIRFVIENGIIDKVSYLYTFKKCES</sequence>
<protein>
    <submittedName>
        <fullName evidence="1">Uncharacterized protein</fullName>
    </submittedName>
</protein>
<dbReference type="AlphaFoldDB" id="A0A0C2N0R1"/>
<name>A0A0C2N0R1_THEKT</name>
<keyword evidence="2" id="KW-1185">Reference proteome</keyword>
<accession>A0A0C2N0R1</accession>
<comment type="caution">
    <text evidence="1">The sequence shown here is derived from an EMBL/GenBank/DDBJ whole genome shotgun (WGS) entry which is preliminary data.</text>
</comment>